<keyword evidence="3" id="KW-1185">Reference proteome</keyword>
<sequence length="83" mass="9671">MFITILSGVGSVAIVILSDNLTIFLLWIIGLHVMIYSLEGAMEWWHDREKREYIVIWSLSAVMIALLTVFYYTEFFDLVPEQV</sequence>
<keyword evidence="1" id="KW-0812">Transmembrane</keyword>
<proteinExistence type="predicted"/>
<keyword evidence="1" id="KW-1133">Transmembrane helix</keyword>
<organism evidence="2 3">
    <name type="scientific">Alkalibacillus silvisoli</name>
    <dbReference type="NCBI Taxonomy" id="392823"/>
    <lineage>
        <taxon>Bacteria</taxon>
        <taxon>Bacillati</taxon>
        <taxon>Bacillota</taxon>
        <taxon>Bacilli</taxon>
        <taxon>Bacillales</taxon>
        <taxon>Bacillaceae</taxon>
        <taxon>Alkalibacillus</taxon>
    </lineage>
</organism>
<feature type="transmembrane region" description="Helical" evidence="1">
    <location>
        <begin position="12"/>
        <end position="33"/>
    </location>
</feature>
<evidence type="ECO:0000256" key="1">
    <source>
        <dbReference type="SAM" id="Phobius"/>
    </source>
</evidence>
<dbReference type="Proteomes" id="UP001500740">
    <property type="component" value="Unassembled WGS sequence"/>
</dbReference>
<reference evidence="3" key="1">
    <citation type="journal article" date="2019" name="Int. J. Syst. Evol. Microbiol.">
        <title>The Global Catalogue of Microorganisms (GCM) 10K type strain sequencing project: providing services to taxonomists for standard genome sequencing and annotation.</title>
        <authorList>
            <consortium name="The Broad Institute Genomics Platform"/>
            <consortium name="The Broad Institute Genome Sequencing Center for Infectious Disease"/>
            <person name="Wu L."/>
            <person name="Ma J."/>
        </authorList>
    </citation>
    <scope>NUCLEOTIDE SEQUENCE [LARGE SCALE GENOMIC DNA]</scope>
    <source>
        <strain evidence="3">JCM 14193</strain>
    </source>
</reference>
<evidence type="ECO:0000313" key="3">
    <source>
        <dbReference type="Proteomes" id="UP001500740"/>
    </source>
</evidence>
<dbReference type="EMBL" id="BAAACZ010000003">
    <property type="protein sequence ID" value="GAA0451231.1"/>
    <property type="molecule type" value="Genomic_DNA"/>
</dbReference>
<accession>A0ABP3JHX9</accession>
<name>A0ABP3JHX9_9BACI</name>
<evidence type="ECO:0000313" key="2">
    <source>
        <dbReference type="EMBL" id="GAA0451231.1"/>
    </source>
</evidence>
<protein>
    <submittedName>
        <fullName evidence="2">Uncharacterized protein</fullName>
    </submittedName>
</protein>
<keyword evidence="1" id="KW-0472">Membrane</keyword>
<comment type="caution">
    <text evidence="2">The sequence shown here is derived from an EMBL/GenBank/DDBJ whole genome shotgun (WGS) entry which is preliminary data.</text>
</comment>
<gene>
    <name evidence="2" type="ORF">GCM10008935_02180</name>
</gene>
<feature type="transmembrane region" description="Helical" evidence="1">
    <location>
        <begin position="54"/>
        <end position="73"/>
    </location>
</feature>